<gene>
    <name evidence="3" type="ORF">DW828_12875</name>
    <name evidence="1" type="ORF">GMD82_08340</name>
    <name evidence="2" type="ORF">GMD92_14565</name>
</gene>
<evidence type="ECO:0000313" key="5">
    <source>
        <dbReference type="Proteomes" id="UP000434916"/>
    </source>
</evidence>
<reference evidence="3 4" key="1">
    <citation type="submission" date="2018-08" db="EMBL/GenBank/DDBJ databases">
        <title>A genome reference for cultivated species of the human gut microbiota.</title>
        <authorList>
            <person name="Zou Y."/>
            <person name="Xue W."/>
            <person name="Luo G."/>
        </authorList>
    </citation>
    <scope>NUCLEOTIDE SEQUENCE [LARGE SCALE GENOMIC DNA]</scope>
    <source>
        <strain evidence="3 4">AM34-17</strain>
    </source>
</reference>
<accession>A0A3R6KHG6</accession>
<dbReference type="Proteomes" id="UP000448908">
    <property type="component" value="Unassembled WGS sequence"/>
</dbReference>
<evidence type="ECO:0000313" key="1">
    <source>
        <dbReference type="EMBL" id="MTU39491.1"/>
    </source>
</evidence>
<dbReference type="EMBL" id="WNDA01000024">
    <property type="protein sequence ID" value="MTU70252.1"/>
    <property type="molecule type" value="Genomic_DNA"/>
</dbReference>
<sequence length="74" mass="8491">MEEKRNEITVTLVLQREIAKKLAVTERTVQSALRFETNSPSAKLIRAYALNHGGKMFEITKKEVDNPYKEVTII</sequence>
<dbReference type="AlphaFoldDB" id="A0A3R6KHG6"/>
<dbReference type="RefSeq" id="WP_122204614.1">
    <property type="nucleotide sequence ID" value="NZ_JADNKC010000020.1"/>
</dbReference>
<evidence type="ECO:0000313" key="2">
    <source>
        <dbReference type="EMBL" id="MTU70252.1"/>
    </source>
</evidence>
<comment type="caution">
    <text evidence="3">The sequence shown here is derived from an EMBL/GenBank/DDBJ whole genome shotgun (WGS) entry which is preliminary data.</text>
</comment>
<keyword evidence="5" id="KW-1185">Reference proteome</keyword>
<dbReference type="EMBL" id="WNCN01000008">
    <property type="protein sequence ID" value="MTU39491.1"/>
    <property type="molecule type" value="Genomic_DNA"/>
</dbReference>
<proteinExistence type="predicted"/>
<dbReference type="Proteomes" id="UP000434916">
    <property type="component" value="Unassembled WGS sequence"/>
</dbReference>
<evidence type="ECO:0000313" key="3">
    <source>
        <dbReference type="EMBL" id="RHC83240.1"/>
    </source>
</evidence>
<evidence type="ECO:0000313" key="4">
    <source>
        <dbReference type="Proteomes" id="UP000286260"/>
    </source>
</evidence>
<reference evidence="5 6" key="2">
    <citation type="journal article" date="2019" name="Nat. Med.">
        <title>A library of human gut bacterial isolates paired with longitudinal multiomics data enables mechanistic microbiome research.</title>
        <authorList>
            <person name="Poyet M."/>
            <person name="Groussin M."/>
            <person name="Gibbons S.M."/>
            <person name="Avila-Pacheco J."/>
            <person name="Jiang X."/>
            <person name="Kearney S.M."/>
            <person name="Perrotta A.R."/>
            <person name="Berdy B."/>
            <person name="Zhao S."/>
            <person name="Lieberman T.D."/>
            <person name="Swanson P.K."/>
            <person name="Smith M."/>
            <person name="Roesemann S."/>
            <person name="Alexander J.E."/>
            <person name="Rich S.A."/>
            <person name="Livny J."/>
            <person name="Vlamakis H."/>
            <person name="Clish C."/>
            <person name="Bullock K."/>
            <person name="Deik A."/>
            <person name="Scott J."/>
            <person name="Pierce K.A."/>
            <person name="Xavier R.J."/>
            <person name="Alm E.J."/>
        </authorList>
    </citation>
    <scope>NUCLEOTIDE SEQUENCE [LARGE SCALE GENOMIC DNA]</scope>
    <source>
        <strain evidence="2 6">BIOML-A16</strain>
        <strain evidence="1 5">BIOML-A29</strain>
    </source>
</reference>
<dbReference type="EMBL" id="QSII01000018">
    <property type="protein sequence ID" value="RHC83240.1"/>
    <property type="molecule type" value="Genomic_DNA"/>
</dbReference>
<dbReference type="Proteomes" id="UP000286260">
    <property type="component" value="Unassembled WGS sequence"/>
</dbReference>
<organism evidence="3 4">
    <name type="scientific">Parabacteroides merdae</name>
    <dbReference type="NCBI Taxonomy" id="46503"/>
    <lineage>
        <taxon>Bacteria</taxon>
        <taxon>Pseudomonadati</taxon>
        <taxon>Bacteroidota</taxon>
        <taxon>Bacteroidia</taxon>
        <taxon>Bacteroidales</taxon>
        <taxon>Tannerellaceae</taxon>
        <taxon>Parabacteroides</taxon>
    </lineage>
</organism>
<name>A0A3R6KHG6_9BACT</name>
<evidence type="ECO:0000313" key="6">
    <source>
        <dbReference type="Proteomes" id="UP000448908"/>
    </source>
</evidence>
<protein>
    <submittedName>
        <fullName evidence="3">Uncharacterized protein</fullName>
    </submittedName>
</protein>